<dbReference type="CDD" id="cd01298">
    <property type="entry name" value="ATZ_TRZ_like"/>
    <property type="match status" value="1"/>
</dbReference>
<reference evidence="3 4" key="1">
    <citation type="submission" date="2016-03" db="EMBL/GenBank/DDBJ databases">
        <title>Fine-scale spatial genetic structure of a fungal parasite of coffee scale insects.</title>
        <authorList>
            <person name="Jackson D."/>
            <person name="Zemenick K.A."/>
            <person name="Malloure B."/>
            <person name="Quandt C.A."/>
            <person name="James T.Y."/>
        </authorList>
    </citation>
    <scope>NUCLEOTIDE SEQUENCE [LARGE SCALE GENOMIC DNA]</scope>
    <source>
        <strain evidence="3 4">UM487</strain>
    </source>
</reference>
<keyword evidence="1" id="KW-0378">Hydrolase</keyword>
<evidence type="ECO:0000259" key="2">
    <source>
        <dbReference type="Pfam" id="PF01979"/>
    </source>
</evidence>
<proteinExistence type="predicted"/>
<dbReference type="SUPFAM" id="SSF51338">
    <property type="entry name" value="Composite domain of metallo-dependent hydrolases"/>
    <property type="match status" value="1"/>
</dbReference>
<evidence type="ECO:0000313" key="3">
    <source>
        <dbReference type="EMBL" id="OAQ99584.1"/>
    </source>
</evidence>
<name>A0A179IBC8_CORDF</name>
<gene>
    <name evidence="3" type="ORF">LLEC1_02930</name>
</gene>
<dbReference type="PANTHER" id="PTHR43794">
    <property type="entry name" value="AMINOHYDROLASE SSNA-RELATED"/>
    <property type="match status" value="1"/>
</dbReference>
<dbReference type="Pfam" id="PF01979">
    <property type="entry name" value="Amidohydro_1"/>
    <property type="match status" value="1"/>
</dbReference>
<dbReference type="GO" id="GO:0016810">
    <property type="term" value="F:hydrolase activity, acting on carbon-nitrogen (but not peptide) bonds"/>
    <property type="evidence" value="ECO:0007669"/>
    <property type="project" value="InterPro"/>
</dbReference>
<feature type="domain" description="Amidohydrolase-related" evidence="2">
    <location>
        <begin position="68"/>
        <end position="444"/>
    </location>
</feature>
<keyword evidence="4" id="KW-1185">Reference proteome</keyword>
<dbReference type="InterPro" id="IPR032466">
    <property type="entry name" value="Metal_Hydrolase"/>
</dbReference>
<dbReference type="Proteomes" id="UP000243081">
    <property type="component" value="Unassembled WGS sequence"/>
</dbReference>
<dbReference type="OMA" id="PWLKTLY"/>
<evidence type="ECO:0000313" key="4">
    <source>
        <dbReference type="Proteomes" id="UP000243081"/>
    </source>
</evidence>
<dbReference type="Gene3D" id="2.30.40.10">
    <property type="entry name" value="Urease, subunit C, domain 1"/>
    <property type="match status" value="1"/>
</dbReference>
<dbReference type="PANTHER" id="PTHR43794:SF11">
    <property type="entry name" value="AMIDOHYDROLASE-RELATED DOMAIN-CONTAINING PROTEIN"/>
    <property type="match status" value="1"/>
</dbReference>
<protein>
    <recommendedName>
        <fullName evidence="2">Amidohydrolase-related domain-containing protein</fullName>
    </recommendedName>
</protein>
<sequence>MTATTHHEVIVFIHATVITQDSQRTVWLDAAIVTKRDRIIAIGKTSHLVDDGNALPINARFVDCSGRVIIPGLVNTHAHAAQSLLRGLAEDVPLHSWLCDAVWPLEAQFDGDDGYVAAKLTIAEMLKSGTTCFLEAMLTHRTGFDNVARAVEELGIRACLGKLVKTTDPGSKDGLPDPRDIDAQQMSMDAMLAAHAKHHGSCGGRLQTWVALGTPRGSPEAAYHALGETCEKNSFGITMHCAEAPKDRLTYHEAYGCSPVEFCKRTKLIGPGRKTVLAHMVNLDLETDLALLRETGATVSHNPASNCKLGSGIAAVPQMLEAGVHVAMGTDGAPCNNTYDVFREMRLAGLLQSGIHNQAGILPAEDILAMATIRGAEALGLDKDTGSLEVGKKADFVVLDMATMGCAPFDSAQVLDGGFDPVTAVVYSCTGANVECVVIDGKILVENHGLVGVSEQSIVNDAKSAIRRIRKRSNFRTASLRNYK</sequence>
<organism evidence="3 4">
    <name type="scientific">Cordyceps confragosa</name>
    <name type="common">Lecanicillium lecanii</name>
    <dbReference type="NCBI Taxonomy" id="2714763"/>
    <lineage>
        <taxon>Eukaryota</taxon>
        <taxon>Fungi</taxon>
        <taxon>Dikarya</taxon>
        <taxon>Ascomycota</taxon>
        <taxon>Pezizomycotina</taxon>
        <taxon>Sordariomycetes</taxon>
        <taxon>Hypocreomycetidae</taxon>
        <taxon>Hypocreales</taxon>
        <taxon>Cordycipitaceae</taxon>
        <taxon>Akanthomyces</taxon>
    </lineage>
</organism>
<accession>A0A179IBC8</accession>
<dbReference type="Gene3D" id="3.20.20.140">
    <property type="entry name" value="Metal-dependent hydrolases"/>
    <property type="match status" value="1"/>
</dbReference>
<dbReference type="InterPro" id="IPR011059">
    <property type="entry name" value="Metal-dep_hydrolase_composite"/>
</dbReference>
<dbReference type="OrthoDB" id="194468at2759"/>
<dbReference type="InterPro" id="IPR006680">
    <property type="entry name" value="Amidohydro-rel"/>
</dbReference>
<evidence type="ECO:0000256" key="1">
    <source>
        <dbReference type="ARBA" id="ARBA00022801"/>
    </source>
</evidence>
<dbReference type="AlphaFoldDB" id="A0A179IBC8"/>
<dbReference type="InterPro" id="IPR050287">
    <property type="entry name" value="MTA/SAH_deaminase"/>
</dbReference>
<comment type="caution">
    <text evidence="3">The sequence shown here is derived from an EMBL/GenBank/DDBJ whole genome shotgun (WGS) entry which is preliminary data.</text>
</comment>
<dbReference type="EMBL" id="LUKN01002144">
    <property type="protein sequence ID" value="OAQ99584.1"/>
    <property type="molecule type" value="Genomic_DNA"/>
</dbReference>
<dbReference type="SUPFAM" id="SSF51556">
    <property type="entry name" value="Metallo-dependent hydrolases"/>
    <property type="match status" value="1"/>
</dbReference>